<feature type="domain" description="CRAL-TRIO" evidence="2">
    <location>
        <begin position="12"/>
        <end position="176"/>
    </location>
</feature>
<comment type="caution">
    <text evidence="3">The sequence shown here is derived from an EMBL/GenBank/DDBJ whole genome shotgun (WGS) entry which is preliminary data.</text>
</comment>
<dbReference type="InterPro" id="IPR001251">
    <property type="entry name" value="CRAL-TRIO_dom"/>
</dbReference>
<name>A0ABR4NI20_9FUNG</name>
<keyword evidence="4" id="KW-1185">Reference proteome</keyword>
<evidence type="ECO:0000259" key="2">
    <source>
        <dbReference type="PROSITE" id="PS50191"/>
    </source>
</evidence>
<dbReference type="PROSITE" id="PS50191">
    <property type="entry name" value="CRAL_TRIO"/>
    <property type="match status" value="1"/>
</dbReference>
<dbReference type="EMBL" id="JADGIZ020000004">
    <property type="protein sequence ID" value="KAL2919173.1"/>
    <property type="molecule type" value="Genomic_DNA"/>
</dbReference>
<reference evidence="3 4" key="1">
    <citation type="submission" date="2023-09" db="EMBL/GenBank/DDBJ databases">
        <title>Pangenome analysis of Batrachochytrium dendrobatidis and related Chytrids.</title>
        <authorList>
            <person name="Yacoub M.N."/>
            <person name="Stajich J.E."/>
            <person name="James T.Y."/>
        </authorList>
    </citation>
    <scope>NUCLEOTIDE SEQUENCE [LARGE SCALE GENOMIC DNA]</scope>
    <source>
        <strain evidence="3 4">JEL0888</strain>
    </source>
</reference>
<organism evidence="3 4">
    <name type="scientific">Polyrhizophydium stewartii</name>
    <dbReference type="NCBI Taxonomy" id="2732419"/>
    <lineage>
        <taxon>Eukaryota</taxon>
        <taxon>Fungi</taxon>
        <taxon>Fungi incertae sedis</taxon>
        <taxon>Chytridiomycota</taxon>
        <taxon>Chytridiomycota incertae sedis</taxon>
        <taxon>Chytridiomycetes</taxon>
        <taxon>Rhizophydiales</taxon>
        <taxon>Rhizophydiales incertae sedis</taxon>
        <taxon>Polyrhizophydium</taxon>
    </lineage>
</organism>
<dbReference type="InterPro" id="IPR052578">
    <property type="entry name" value="PI_Transfer_CRAL-TRIO"/>
</dbReference>
<dbReference type="Gene3D" id="3.40.525.10">
    <property type="entry name" value="CRAL-TRIO lipid binding domain"/>
    <property type="match status" value="1"/>
</dbReference>
<dbReference type="SUPFAM" id="SSF52087">
    <property type="entry name" value="CRAL/TRIO domain"/>
    <property type="match status" value="1"/>
</dbReference>
<evidence type="ECO:0000313" key="4">
    <source>
        <dbReference type="Proteomes" id="UP001527925"/>
    </source>
</evidence>
<protein>
    <recommendedName>
        <fullName evidence="2">CRAL-TRIO domain-containing protein</fullName>
    </recommendedName>
</protein>
<dbReference type="Pfam" id="PF00650">
    <property type="entry name" value="CRAL_TRIO"/>
    <property type="match status" value="1"/>
</dbReference>
<evidence type="ECO:0000256" key="1">
    <source>
        <dbReference type="SAM" id="MobiDB-lite"/>
    </source>
</evidence>
<sequence>MCPTWRQNLRVPTLLAESFSDLDSTGKLQFWGTALDRSPVLVWTGSRHAPTRTDADMDREMRYILYTLERARHSGLLKDKVTVIVDRHGMRTDKADVRLATTLAPVLQNHYPERLSRMYIFPTNTLFWMLWKVASLSLDPATIPKIHIRESPGPLAEWVSRENLFVRYGGLGVDPFDQPERAETPASGAGPTATSPEAQDAMRASHESGGARASTDSLKRPTDSTASRADSVHRASSTAIGSAAKVAAGIGGMLSSRAATLKRAVTKSDKPLVTIENVWEAPAEFQEV</sequence>
<dbReference type="CDD" id="cd00170">
    <property type="entry name" value="SEC14"/>
    <property type="match status" value="1"/>
</dbReference>
<accession>A0ABR4NI20</accession>
<dbReference type="PANTHER" id="PTHR45824">
    <property type="entry name" value="GH16843P"/>
    <property type="match status" value="1"/>
</dbReference>
<dbReference type="PANTHER" id="PTHR45824:SF29">
    <property type="entry name" value="GH16843P"/>
    <property type="match status" value="1"/>
</dbReference>
<dbReference type="Proteomes" id="UP001527925">
    <property type="component" value="Unassembled WGS sequence"/>
</dbReference>
<dbReference type="InterPro" id="IPR036865">
    <property type="entry name" value="CRAL-TRIO_dom_sf"/>
</dbReference>
<evidence type="ECO:0000313" key="3">
    <source>
        <dbReference type="EMBL" id="KAL2919173.1"/>
    </source>
</evidence>
<feature type="compositionally biased region" description="Polar residues" evidence="1">
    <location>
        <begin position="223"/>
        <end position="240"/>
    </location>
</feature>
<gene>
    <name evidence="3" type="ORF">HK105_201448</name>
</gene>
<feature type="region of interest" description="Disordered" evidence="1">
    <location>
        <begin position="176"/>
        <end position="240"/>
    </location>
</feature>
<dbReference type="SMART" id="SM00516">
    <property type="entry name" value="SEC14"/>
    <property type="match status" value="1"/>
</dbReference>
<proteinExistence type="predicted"/>